<evidence type="ECO:0000313" key="1">
    <source>
        <dbReference type="EnsemblPlants" id="AVESA.00010b.r2.7DG1380330.1.CDS"/>
    </source>
</evidence>
<organism evidence="1 2">
    <name type="scientific">Avena sativa</name>
    <name type="common">Oat</name>
    <dbReference type="NCBI Taxonomy" id="4498"/>
    <lineage>
        <taxon>Eukaryota</taxon>
        <taxon>Viridiplantae</taxon>
        <taxon>Streptophyta</taxon>
        <taxon>Embryophyta</taxon>
        <taxon>Tracheophyta</taxon>
        <taxon>Spermatophyta</taxon>
        <taxon>Magnoliopsida</taxon>
        <taxon>Liliopsida</taxon>
        <taxon>Poales</taxon>
        <taxon>Poaceae</taxon>
        <taxon>BOP clade</taxon>
        <taxon>Pooideae</taxon>
        <taxon>Poodae</taxon>
        <taxon>Poeae</taxon>
        <taxon>Poeae Chloroplast Group 1 (Aveneae type)</taxon>
        <taxon>Aveninae</taxon>
        <taxon>Avena</taxon>
    </lineage>
</organism>
<reference evidence="1" key="1">
    <citation type="submission" date="2021-05" db="EMBL/GenBank/DDBJ databases">
        <authorList>
            <person name="Scholz U."/>
            <person name="Mascher M."/>
            <person name="Fiebig A."/>
        </authorList>
    </citation>
    <scope>NUCLEOTIDE SEQUENCE [LARGE SCALE GENOMIC DNA]</scope>
</reference>
<evidence type="ECO:0000313" key="2">
    <source>
        <dbReference type="Proteomes" id="UP001732700"/>
    </source>
</evidence>
<keyword evidence="2" id="KW-1185">Reference proteome</keyword>
<sequence>MEAAPSPDLSLHISLPNSGAPTPAAGGDPWRRLSGSTASIELSLSPPPTHEDLPWRLRQMVASSSTAGASTSSVPVTVPTLPMDTEPPAESARPIQGIPIYSRPTPGHPFHSRGDSHHLKAALYSPYRSTSWPSSLCSTSPAPSVDPATAFVSQSAYHRMVSSTGRLHGVLADTLRGYGLGGHPFGLASSRYMPRLPGSRRSMRAPRMRWTSSLHARFVHAVELLGGHERATPKSVLELMDVKDLTLAHVKSHLQMYRTVKSTDKPASSSGLMVDGMGSGDDDLPDTSTRQATSGGDMNPRPFSEHQSSSEGPTSPAGTAAPGDVDSSSSADTRPRNDSRDQRLSPNGCDDIGAYRSDGATRNVEGVQLCRSSSLQLQVSNHEPSCPSLEFTLGRPSWHSADHD</sequence>
<dbReference type="Proteomes" id="UP001732700">
    <property type="component" value="Chromosome 7D"/>
</dbReference>
<dbReference type="EnsemblPlants" id="AVESA.00010b.r2.7DG1380330.1">
    <property type="protein sequence ID" value="AVESA.00010b.r2.7DG1380330.1.CDS"/>
    <property type="gene ID" value="AVESA.00010b.r2.7DG1380330"/>
</dbReference>
<protein>
    <submittedName>
        <fullName evidence="1">Uncharacterized protein</fullName>
    </submittedName>
</protein>
<name>A0ACD6AHF0_AVESA</name>
<accession>A0ACD6AHF0</accession>
<reference evidence="1" key="2">
    <citation type="submission" date="2025-09" db="UniProtKB">
        <authorList>
            <consortium name="EnsemblPlants"/>
        </authorList>
    </citation>
    <scope>IDENTIFICATION</scope>
</reference>
<proteinExistence type="predicted"/>